<dbReference type="Proteomes" id="UP000005850">
    <property type="component" value="Chromosome"/>
</dbReference>
<dbReference type="EMBL" id="CP007806">
    <property type="protein sequence ID" value="AIG27988.1"/>
    <property type="molecule type" value="Genomic_DNA"/>
</dbReference>
<accession>A0A075R9Q3</accession>
<proteinExistence type="predicted"/>
<dbReference type="SUPFAM" id="SSF46689">
    <property type="entry name" value="Homeodomain-like"/>
    <property type="match status" value="1"/>
</dbReference>
<dbReference type="InterPro" id="IPR001647">
    <property type="entry name" value="HTH_TetR"/>
</dbReference>
<gene>
    <name evidence="4" type="ORF">BRLA_c036860</name>
</gene>
<name>A0A075R9Q3_BRELA</name>
<dbReference type="AlphaFoldDB" id="A0A075R9Q3"/>
<dbReference type="InterPro" id="IPR009057">
    <property type="entry name" value="Homeodomain-like_sf"/>
</dbReference>
<keyword evidence="5" id="KW-1185">Reference proteome</keyword>
<dbReference type="RefSeq" id="WP_003336481.1">
    <property type="nucleotide sequence ID" value="NZ_CP007806.1"/>
</dbReference>
<evidence type="ECO:0000256" key="2">
    <source>
        <dbReference type="PROSITE-ProRule" id="PRU00335"/>
    </source>
</evidence>
<dbReference type="PROSITE" id="PS50977">
    <property type="entry name" value="HTH_TETR_2"/>
    <property type="match status" value="1"/>
</dbReference>
<sequence>MTYSETNQGTKEKILKTTLELIKKEGFESVTIRKIATKSETNIALINYYFGSKERLISETIKVLLNSFQDTFTILDDLSLSPKDRLQSFLIHYVRVILQYPELVSRIIAMGTAPFASQQEYGEFLQTMGFQKVLATLQEITQESDPNQLMMMTTQLFGAIFLPALMKPILVSGAGVTFAPIEEQVKFLFDHYFSCK</sequence>
<evidence type="ECO:0000256" key="1">
    <source>
        <dbReference type="ARBA" id="ARBA00023125"/>
    </source>
</evidence>
<protein>
    <submittedName>
        <fullName evidence="4">Transcriptional regulator, TetR family protein</fullName>
    </submittedName>
</protein>
<dbReference type="InterPro" id="IPR050624">
    <property type="entry name" value="HTH-type_Tx_Regulator"/>
</dbReference>
<feature type="DNA-binding region" description="H-T-H motif" evidence="2">
    <location>
        <begin position="31"/>
        <end position="50"/>
    </location>
</feature>
<dbReference type="PANTHER" id="PTHR43479">
    <property type="entry name" value="ACREF/ENVCD OPERON REPRESSOR-RELATED"/>
    <property type="match status" value="1"/>
</dbReference>
<organism evidence="4 5">
    <name type="scientific">Brevibacillus laterosporus LMG 15441</name>
    <dbReference type="NCBI Taxonomy" id="1042163"/>
    <lineage>
        <taxon>Bacteria</taxon>
        <taxon>Bacillati</taxon>
        <taxon>Bacillota</taxon>
        <taxon>Bacilli</taxon>
        <taxon>Bacillales</taxon>
        <taxon>Paenibacillaceae</taxon>
        <taxon>Brevibacillus</taxon>
    </lineage>
</organism>
<evidence type="ECO:0000313" key="4">
    <source>
        <dbReference type="EMBL" id="AIG27988.1"/>
    </source>
</evidence>
<feature type="domain" description="HTH tetR-type" evidence="3">
    <location>
        <begin position="8"/>
        <end position="68"/>
    </location>
</feature>
<dbReference type="STRING" id="1042163.BRLA_c036860"/>
<dbReference type="Pfam" id="PF00440">
    <property type="entry name" value="TetR_N"/>
    <property type="match status" value="1"/>
</dbReference>
<evidence type="ECO:0000313" key="5">
    <source>
        <dbReference type="Proteomes" id="UP000005850"/>
    </source>
</evidence>
<dbReference type="eggNOG" id="COG1309">
    <property type="taxonomic scope" value="Bacteria"/>
</dbReference>
<dbReference type="KEGG" id="blr:BRLA_c036860"/>
<dbReference type="HOGENOM" id="CLU_110628_0_0_9"/>
<dbReference type="PANTHER" id="PTHR43479:SF11">
    <property type="entry name" value="ACREF_ENVCD OPERON REPRESSOR-RELATED"/>
    <property type="match status" value="1"/>
</dbReference>
<evidence type="ECO:0000259" key="3">
    <source>
        <dbReference type="PROSITE" id="PS50977"/>
    </source>
</evidence>
<dbReference type="Gene3D" id="1.10.357.10">
    <property type="entry name" value="Tetracycline Repressor, domain 2"/>
    <property type="match status" value="1"/>
</dbReference>
<keyword evidence="1 2" id="KW-0238">DNA-binding</keyword>
<reference evidence="4 5" key="1">
    <citation type="journal article" date="2011" name="J. Bacteriol.">
        <title>Genome sequence of Brevibacillus laterosporus LMG 15441, a pathogen of invertebrates.</title>
        <authorList>
            <person name="Djukic M."/>
            <person name="Poehlein A."/>
            <person name="Thurmer A."/>
            <person name="Daniel R."/>
        </authorList>
    </citation>
    <scope>NUCLEOTIDE SEQUENCE [LARGE SCALE GENOMIC DNA]</scope>
    <source>
        <strain evidence="4 5">LMG 15441</strain>
    </source>
</reference>
<dbReference type="GO" id="GO:0003677">
    <property type="term" value="F:DNA binding"/>
    <property type="evidence" value="ECO:0007669"/>
    <property type="project" value="UniProtKB-UniRule"/>
</dbReference>